<reference evidence="9 10" key="1">
    <citation type="submission" date="2023-03" db="EMBL/GenBank/DDBJ databases">
        <title>Genome sequence of Lichtheimia ornata CBS 291.66.</title>
        <authorList>
            <person name="Mohabir J.T."/>
            <person name="Shea T.P."/>
            <person name="Kurbessoian T."/>
            <person name="Berby B."/>
            <person name="Fontaine J."/>
            <person name="Livny J."/>
            <person name="Gnirke A."/>
            <person name="Stajich J.E."/>
            <person name="Cuomo C.A."/>
        </authorList>
    </citation>
    <scope>NUCLEOTIDE SEQUENCE [LARGE SCALE GENOMIC DNA]</scope>
    <source>
        <strain evidence="9">CBS 291.66</strain>
    </source>
</reference>
<dbReference type="SMART" id="SM00220">
    <property type="entry name" value="S_TKc"/>
    <property type="match status" value="1"/>
</dbReference>
<dbReference type="FunFam" id="1.10.510.10:FF:000571">
    <property type="entry name" value="Maternal embryonic leucine zipper kinase"/>
    <property type="match status" value="1"/>
</dbReference>
<feature type="region of interest" description="Disordered" evidence="7">
    <location>
        <begin position="1"/>
        <end position="67"/>
    </location>
</feature>
<keyword evidence="1" id="KW-0723">Serine/threonine-protein kinase</keyword>
<dbReference type="InterPro" id="IPR000719">
    <property type="entry name" value="Prot_kinase_dom"/>
</dbReference>
<dbReference type="SUPFAM" id="SSF56112">
    <property type="entry name" value="Protein kinase-like (PK-like)"/>
    <property type="match status" value="1"/>
</dbReference>
<evidence type="ECO:0000313" key="9">
    <source>
        <dbReference type="EMBL" id="KAJ8661822.1"/>
    </source>
</evidence>
<dbReference type="GO" id="GO:0005524">
    <property type="term" value="F:ATP binding"/>
    <property type="evidence" value="ECO:0007669"/>
    <property type="project" value="UniProtKB-UniRule"/>
</dbReference>
<feature type="binding site" evidence="6">
    <location>
        <position position="107"/>
    </location>
    <ligand>
        <name>ATP</name>
        <dbReference type="ChEBI" id="CHEBI:30616"/>
    </ligand>
</feature>
<dbReference type="InterPro" id="IPR017441">
    <property type="entry name" value="Protein_kinase_ATP_BS"/>
</dbReference>
<feature type="region of interest" description="Disordered" evidence="7">
    <location>
        <begin position="670"/>
        <end position="689"/>
    </location>
</feature>
<feature type="compositionally biased region" description="Polar residues" evidence="7">
    <location>
        <begin position="432"/>
        <end position="441"/>
    </location>
</feature>
<keyword evidence="4" id="KW-0418">Kinase</keyword>
<dbReference type="GO" id="GO:0004674">
    <property type="term" value="F:protein serine/threonine kinase activity"/>
    <property type="evidence" value="ECO:0007669"/>
    <property type="project" value="UniProtKB-KW"/>
</dbReference>
<feature type="compositionally biased region" description="Low complexity" evidence="7">
    <location>
        <begin position="700"/>
        <end position="718"/>
    </location>
</feature>
<dbReference type="Pfam" id="PF00069">
    <property type="entry name" value="Pkinase"/>
    <property type="match status" value="1"/>
</dbReference>
<dbReference type="PROSITE" id="PS00108">
    <property type="entry name" value="PROTEIN_KINASE_ST"/>
    <property type="match status" value="1"/>
</dbReference>
<dbReference type="PANTHER" id="PTHR24346">
    <property type="entry name" value="MAP/MICROTUBULE AFFINITY-REGULATING KINASE"/>
    <property type="match status" value="1"/>
</dbReference>
<keyword evidence="3 6" id="KW-0547">Nucleotide-binding</keyword>
<feature type="compositionally biased region" description="Polar residues" evidence="7">
    <location>
        <begin position="27"/>
        <end position="46"/>
    </location>
</feature>
<feature type="compositionally biased region" description="Pro residues" evidence="7">
    <location>
        <begin position="558"/>
        <end position="567"/>
    </location>
</feature>
<feature type="domain" description="Protein kinase" evidence="8">
    <location>
        <begin position="78"/>
        <end position="333"/>
    </location>
</feature>
<evidence type="ECO:0000256" key="2">
    <source>
        <dbReference type="ARBA" id="ARBA00022679"/>
    </source>
</evidence>
<dbReference type="InterPro" id="IPR011009">
    <property type="entry name" value="Kinase-like_dom_sf"/>
</dbReference>
<dbReference type="GeneID" id="83210047"/>
<feature type="compositionally biased region" description="Basic residues" evidence="7">
    <location>
        <begin position="47"/>
        <end position="58"/>
    </location>
</feature>
<feature type="region of interest" description="Disordered" evidence="7">
    <location>
        <begin position="432"/>
        <end position="486"/>
    </location>
</feature>
<dbReference type="RefSeq" id="XP_058346735.1">
    <property type="nucleotide sequence ID" value="XM_058482711.1"/>
</dbReference>
<dbReference type="EMBL" id="JARTCD010000007">
    <property type="protein sequence ID" value="KAJ8661822.1"/>
    <property type="molecule type" value="Genomic_DNA"/>
</dbReference>
<organism evidence="9 10">
    <name type="scientific">Lichtheimia ornata</name>
    <dbReference type="NCBI Taxonomy" id="688661"/>
    <lineage>
        <taxon>Eukaryota</taxon>
        <taxon>Fungi</taxon>
        <taxon>Fungi incertae sedis</taxon>
        <taxon>Mucoromycota</taxon>
        <taxon>Mucoromycotina</taxon>
        <taxon>Mucoromycetes</taxon>
        <taxon>Mucorales</taxon>
        <taxon>Lichtheimiaceae</taxon>
        <taxon>Lichtheimia</taxon>
    </lineage>
</organism>
<dbReference type="Gene3D" id="1.10.510.10">
    <property type="entry name" value="Transferase(Phosphotransferase) domain 1"/>
    <property type="match status" value="1"/>
</dbReference>
<feature type="region of interest" description="Disordered" evidence="7">
    <location>
        <begin position="694"/>
        <end position="791"/>
    </location>
</feature>
<evidence type="ECO:0000256" key="3">
    <source>
        <dbReference type="ARBA" id="ARBA00022741"/>
    </source>
</evidence>
<dbReference type="GO" id="GO:0035556">
    <property type="term" value="P:intracellular signal transduction"/>
    <property type="evidence" value="ECO:0007669"/>
    <property type="project" value="TreeGrafter"/>
</dbReference>
<dbReference type="FunFam" id="3.30.200.20:FF:000003">
    <property type="entry name" value="Non-specific serine/threonine protein kinase"/>
    <property type="match status" value="1"/>
</dbReference>
<keyword evidence="10" id="KW-1185">Reference proteome</keyword>
<evidence type="ECO:0000256" key="4">
    <source>
        <dbReference type="ARBA" id="ARBA00022777"/>
    </source>
</evidence>
<feature type="region of interest" description="Disordered" evidence="7">
    <location>
        <begin position="543"/>
        <end position="658"/>
    </location>
</feature>
<sequence>MHAAAVHPLIPSDVPPPQVGGPRRASAPNNTRRSSQVSPATILSRNKSTKSLRDRRRSSGALSTHTAMQKSRKCIGEYYVGKTLGKGASGRVKLGIHRHTGEQVAIKIISKSHLAANPAIEKAVRREIALMKLITHPNVMGLIDVIDDENSPDLHLVLEYVEGGELFEYLVSKGRLSENEARRHFQHIIMGLDYCHHHLICHRDLKPENLLLDRSNNIKIADFGMASLQPAGSMLETSCGSPHYASPEIVAGMPYNGAASDIWSCGVILYALLTGHLPFDDDNIRQLLKKVKAGKYVMPDNISRNAQDLIRRILVVDPNKRLSMKQIMAHPWFRETPINMARFPIPPSPAEIGQPISDPSEIDDRIVETIKFLWGESSADPIISALVSNEPNMQKVVYVLLQQHAEKYWQMEHDDDDDVMADGEMRYRDVRLNSTGGNTTANRRHRSVAHRSERDRRCMSMTDQTRRSSHHRPTVPWMPEQPSPRRYSAVSMRVKNTDYLMQQEQQQHMVPPVPVSPAVPVHNENERMKKSQTFYDRFVRGVLLPGSRRSSKDRGQPTSPPPPPPPHASELNAPSSTLTGTLRRKNPFARSSEQRASKTPSIPPKSTLRGGLLQRNKIDPSPATNAHDNKPSTTTTNNNTKRLSIRIPNNNDTKKFGGVFTLTSNSRRQRKQLDMSAFEQQQQQQQQQQLPIIAPTVPPGLSDGSTLSSSSSSSSSDESTNKHHAVKTSLNSPNPLLTPPPSAKVDELRRGSQASFQSYDRRGSDQRPLTPSLLSNSSTITTSPSGTCTPSSPAVVTIASNNKASWITHLFHFKQPKVCSITLCETRMSDLLRKLHSTLNKVAEARLYEKTDKYGARYKVEIKQKTGGKVRQVKCRMDFIPSSVQETRVQFTQQQGDALFLASILRQVQECLENDTSSSSPAAAEVHNDSNAAQVVSF</sequence>
<keyword evidence="5 6" id="KW-0067">ATP-binding</keyword>
<evidence type="ECO:0000256" key="6">
    <source>
        <dbReference type="PROSITE-ProRule" id="PRU10141"/>
    </source>
</evidence>
<evidence type="ECO:0000256" key="1">
    <source>
        <dbReference type="ARBA" id="ARBA00022527"/>
    </source>
</evidence>
<proteinExistence type="predicted"/>
<feature type="region of interest" description="Disordered" evidence="7">
    <location>
        <begin position="916"/>
        <end position="938"/>
    </location>
</feature>
<dbReference type="InterPro" id="IPR008271">
    <property type="entry name" value="Ser/Thr_kinase_AS"/>
</dbReference>
<feature type="compositionally biased region" description="Low complexity" evidence="7">
    <location>
        <begin position="768"/>
        <end position="791"/>
    </location>
</feature>
<name>A0AAD7Y2Q3_9FUNG</name>
<dbReference type="GO" id="GO:0005737">
    <property type="term" value="C:cytoplasm"/>
    <property type="evidence" value="ECO:0007669"/>
    <property type="project" value="TreeGrafter"/>
</dbReference>
<comment type="caution">
    <text evidence="9">The sequence shown here is derived from an EMBL/GenBank/DDBJ whole genome shotgun (WGS) entry which is preliminary data.</text>
</comment>
<gene>
    <name evidence="9" type="ORF">O0I10_002631</name>
</gene>
<accession>A0AAD7Y2Q3</accession>
<evidence type="ECO:0000256" key="7">
    <source>
        <dbReference type="SAM" id="MobiDB-lite"/>
    </source>
</evidence>
<evidence type="ECO:0000259" key="8">
    <source>
        <dbReference type="PROSITE" id="PS50011"/>
    </source>
</evidence>
<evidence type="ECO:0000313" key="10">
    <source>
        <dbReference type="Proteomes" id="UP001234581"/>
    </source>
</evidence>
<dbReference type="CDD" id="cd14081">
    <property type="entry name" value="STKc_BRSK1_2"/>
    <property type="match status" value="1"/>
</dbReference>
<dbReference type="AlphaFoldDB" id="A0AAD7Y2Q3"/>
<keyword evidence="2" id="KW-0808">Transferase</keyword>
<feature type="compositionally biased region" description="Low complexity" evidence="7">
    <location>
        <begin position="680"/>
        <end position="689"/>
    </location>
</feature>
<dbReference type="PANTHER" id="PTHR24346:SF110">
    <property type="entry name" value="NON-SPECIFIC SERINE_THREONINE PROTEIN KINASE"/>
    <property type="match status" value="1"/>
</dbReference>
<dbReference type="PROSITE" id="PS50011">
    <property type="entry name" value="PROTEIN_KINASE_DOM"/>
    <property type="match status" value="1"/>
</dbReference>
<evidence type="ECO:0000256" key="5">
    <source>
        <dbReference type="ARBA" id="ARBA00022840"/>
    </source>
</evidence>
<dbReference type="Proteomes" id="UP001234581">
    <property type="component" value="Unassembled WGS sequence"/>
</dbReference>
<protein>
    <recommendedName>
        <fullName evidence="8">Protein kinase domain-containing protein</fullName>
    </recommendedName>
</protein>
<feature type="compositionally biased region" description="Polar residues" evidence="7">
    <location>
        <begin position="929"/>
        <end position="938"/>
    </location>
</feature>
<dbReference type="PROSITE" id="PS00107">
    <property type="entry name" value="PROTEIN_KINASE_ATP"/>
    <property type="match status" value="1"/>
</dbReference>